<organism evidence="2 3">
    <name type="scientific">Gordonia sesuvii</name>
    <dbReference type="NCBI Taxonomy" id="3116777"/>
    <lineage>
        <taxon>Bacteria</taxon>
        <taxon>Bacillati</taxon>
        <taxon>Actinomycetota</taxon>
        <taxon>Actinomycetes</taxon>
        <taxon>Mycobacteriales</taxon>
        <taxon>Gordoniaceae</taxon>
        <taxon>Gordonia</taxon>
    </lineage>
</organism>
<evidence type="ECO:0000313" key="2">
    <source>
        <dbReference type="EMBL" id="MEE3849566.1"/>
    </source>
</evidence>
<gene>
    <name evidence="2" type="ORF">VZC37_04440</name>
</gene>
<sequence length="308" mass="34480">MTRFPTDRHGLIHRSAVLAAHFSEEDYRRAIRKKEIVPVGRGVCVAAGERTAREWYKLRVIAAAVTSEVAPTLSHQSAAAIHGLEMLKPALRRVHMITGSPNGGYRTSTQHRHVGTLRPDEIVDVDGFHVTSIERTAVDVACTSTMGFAGALAIFDSALRNGADREVMARMLRGRRRGAQQARRALHHADGLSENPGESWGRAQMIEAGLPIPRLQHEFRDDDGTLIARTDYDWDGRLVGEFDGRVKYEKHLRPGESTADAVIREKAREDALRHRRIQVVRWTWADLEAGRVVDMIREWLTHLAISAA</sequence>
<feature type="region of interest" description="Disordered" evidence="1">
    <location>
        <begin position="179"/>
        <end position="199"/>
    </location>
</feature>
<dbReference type="EMBL" id="JAZDUF010000001">
    <property type="protein sequence ID" value="MEE3849566.1"/>
    <property type="molecule type" value="Genomic_DNA"/>
</dbReference>
<reference evidence="2 3" key="1">
    <citation type="submission" date="2024-01" db="EMBL/GenBank/DDBJ databases">
        <title>Draft genome sequence of Gordonia sp. LSe1-13.</title>
        <authorList>
            <person name="Suphannarot A."/>
            <person name="Mingma R."/>
        </authorList>
    </citation>
    <scope>NUCLEOTIDE SEQUENCE [LARGE SCALE GENOMIC DNA]</scope>
    <source>
        <strain evidence="2 3">LSe1-13</strain>
    </source>
</reference>
<name>A0ABU7M931_9ACTN</name>
<evidence type="ECO:0000313" key="3">
    <source>
        <dbReference type="Proteomes" id="UP001347146"/>
    </source>
</evidence>
<dbReference type="RefSeq" id="WP_330431195.1">
    <property type="nucleotide sequence ID" value="NZ_JAZDUF010000001.1"/>
</dbReference>
<dbReference type="Proteomes" id="UP001347146">
    <property type="component" value="Unassembled WGS sequence"/>
</dbReference>
<comment type="caution">
    <text evidence="2">The sequence shown here is derived from an EMBL/GenBank/DDBJ whole genome shotgun (WGS) entry which is preliminary data.</text>
</comment>
<keyword evidence="3" id="KW-1185">Reference proteome</keyword>
<proteinExistence type="predicted"/>
<evidence type="ECO:0008006" key="4">
    <source>
        <dbReference type="Google" id="ProtNLM"/>
    </source>
</evidence>
<protein>
    <recommendedName>
        <fullName evidence="4">Transcriptional regulator, AbiEi antitoxin, Type IV TA system</fullName>
    </recommendedName>
</protein>
<accession>A0ABU7M931</accession>
<evidence type="ECO:0000256" key="1">
    <source>
        <dbReference type="SAM" id="MobiDB-lite"/>
    </source>
</evidence>